<dbReference type="eggNOG" id="KOG4658">
    <property type="taxonomic scope" value="Eukaryota"/>
</dbReference>
<keyword evidence="5" id="KW-0677">Repeat</keyword>
<evidence type="ECO:0000256" key="5">
    <source>
        <dbReference type="ARBA" id="ARBA00022737"/>
    </source>
</evidence>
<accession>A0A022Q8J7</accession>
<dbReference type="SUPFAM" id="SSF52058">
    <property type="entry name" value="L domain-like"/>
    <property type="match status" value="1"/>
</dbReference>
<dbReference type="InterPro" id="IPR036388">
    <property type="entry name" value="WH-like_DNA-bd_sf"/>
</dbReference>
<dbReference type="GO" id="GO:0005737">
    <property type="term" value="C:cytoplasm"/>
    <property type="evidence" value="ECO:0007669"/>
    <property type="project" value="UniProtKB-SubCell"/>
</dbReference>
<protein>
    <recommendedName>
        <fullName evidence="7">NB-ARC domain-containing protein</fullName>
    </recommendedName>
</protein>
<proteinExistence type="inferred from homology"/>
<dbReference type="InterPro" id="IPR042197">
    <property type="entry name" value="Apaf_helical"/>
</dbReference>
<keyword evidence="3" id="KW-0433">Leucine-rich repeat</keyword>
<sequence>MAYAAVTSLEQTIERLSNSSHISIVQNSSPQLMQLLQSEVRSLHVALEEFNGKRSVINMKMVKILEGEITEAIWEFEDVIESHFSSQSVSQSESHPLSVSLDVHELKQDADCFIEKANQMKKAYIHELYNPSPEEEEQEDDDHVGNECSKMVGLSDQFMDIKDRLEENFSRSELRTISLYGMAGVGKTTLAKDLFQDPLISSLCSKRAFVTVGPKYKSVDVLLDILKKLNSDMVYKSLKGSRYLIVLDDVWDTELWDELISSFPIGENGGNILLTTRLEEVANNLWSSFRIRFLDKKESWDLFRQKVFGEEESFSYELERAGKKIAEKCEGLPLTIVTVADILSKAEKTAKYWSEVAAKKQSSVFVDAYDQMSKVLYPSYDYLDQHLKPCFLYFGAFPQNYPIPWYQLVDLWSAERFRDSGPNRYSDLATTFASGSYCYLLELFSKNVIMYDAKGCGYHLHSSFWFLCNKEAMKNKFFYDVNGHVDASPEEGKTYQRRLCIRNSTLFGTKDVYDSIASVSTVRSLLCTGPYHQYPVPMSLEHLTLLRVLEARIRFYEFPMEVVKLVQLRYFALVYDGNLPPSISKLLNLEYLIVDRNHSINMKELKSVRTLGRDLSHPCEGSLLPNLLQLIGVSPHSCTEDVLEKIPSLEVLVIQIELAPDATELLSVFNHISHLNKLKVLQCGIVNPLLKNEVVASLAHVSNLPSCFTTLTFSGLGFLWEEMSKISSLPNLKYLTLQCYAFRGPVWQVCDNEFRKLSSIYIEDTDLVHWKFTTMNSCLPAIMSIDILHCYKLKEIPLTFGTSLEEIQVVDCNPMVVDCAKKLKKNWDDKYSDREFSLVLNFCSSWDD</sequence>
<organism evidence="8 9">
    <name type="scientific">Erythranthe guttata</name>
    <name type="common">Yellow monkey flower</name>
    <name type="synonym">Mimulus guttatus</name>
    <dbReference type="NCBI Taxonomy" id="4155"/>
    <lineage>
        <taxon>Eukaryota</taxon>
        <taxon>Viridiplantae</taxon>
        <taxon>Streptophyta</taxon>
        <taxon>Embryophyta</taxon>
        <taxon>Tracheophyta</taxon>
        <taxon>Spermatophyta</taxon>
        <taxon>Magnoliopsida</taxon>
        <taxon>eudicotyledons</taxon>
        <taxon>Gunneridae</taxon>
        <taxon>Pentapetalae</taxon>
        <taxon>asterids</taxon>
        <taxon>lamiids</taxon>
        <taxon>Lamiales</taxon>
        <taxon>Phrymaceae</taxon>
        <taxon>Erythranthe</taxon>
    </lineage>
</organism>
<evidence type="ECO:0000256" key="3">
    <source>
        <dbReference type="ARBA" id="ARBA00022614"/>
    </source>
</evidence>
<dbReference type="GO" id="GO:0043531">
    <property type="term" value="F:ADP binding"/>
    <property type="evidence" value="ECO:0007669"/>
    <property type="project" value="InterPro"/>
</dbReference>
<dbReference type="InterPro" id="IPR044974">
    <property type="entry name" value="Disease_R_plants"/>
</dbReference>
<name>A0A022Q8J7_ERYGU</name>
<dbReference type="PANTHER" id="PTHR23155">
    <property type="entry name" value="DISEASE RESISTANCE PROTEIN RP"/>
    <property type="match status" value="1"/>
</dbReference>
<dbReference type="InterPro" id="IPR027417">
    <property type="entry name" value="P-loop_NTPase"/>
</dbReference>
<keyword evidence="9" id="KW-1185">Reference proteome</keyword>
<evidence type="ECO:0000256" key="4">
    <source>
        <dbReference type="ARBA" id="ARBA00022667"/>
    </source>
</evidence>
<dbReference type="Gene3D" id="1.10.10.10">
    <property type="entry name" value="Winged helix-like DNA-binding domain superfamily/Winged helix DNA-binding domain"/>
    <property type="match status" value="1"/>
</dbReference>
<dbReference type="SUPFAM" id="SSF52540">
    <property type="entry name" value="P-loop containing nucleoside triphosphate hydrolases"/>
    <property type="match status" value="1"/>
</dbReference>
<evidence type="ECO:0000256" key="6">
    <source>
        <dbReference type="ARBA" id="ARBA00022821"/>
    </source>
</evidence>
<evidence type="ECO:0000256" key="1">
    <source>
        <dbReference type="ARBA" id="ARBA00002074"/>
    </source>
</evidence>
<evidence type="ECO:0000256" key="2">
    <source>
        <dbReference type="ARBA" id="ARBA00008894"/>
    </source>
</evidence>
<reference evidence="8 9" key="1">
    <citation type="journal article" date="2013" name="Proc. Natl. Acad. Sci. U.S.A.">
        <title>Fine-scale variation in meiotic recombination in Mimulus inferred from population shotgun sequencing.</title>
        <authorList>
            <person name="Hellsten U."/>
            <person name="Wright K.M."/>
            <person name="Jenkins J."/>
            <person name="Shu S."/>
            <person name="Yuan Y."/>
            <person name="Wessler S.R."/>
            <person name="Schmutz J."/>
            <person name="Willis J.H."/>
            <person name="Rokhsar D.S."/>
        </authorList>
    </citation>
    <scope>NUCLEOTIDE SEQUENCE [LARGE SCALE GENOMIC DNA]</scope>
    <source>
        <strain evidence="9">cv. DUN x IM62</strain>
    </source>
</reference>
<dbReference type="Proteomes" id="UP000030748">
    <property type="component" value="Unassembled WGS sequence"/>
</dbReference>
<dbReference type="Gene3D" id="3.80.10.10">
    <property type="entry name" value="Ribonuclease Inhibitor"/>
    <property type="match status" value="1"/>
</dbReference>
<evidence type="ECO:0000313" key="9">
    <source>
        <dbReference type="Proteomes" id="UP000030748"/>
    </source>
</evidence>
<comment type="function">
    <text evidence="1">Confers resistance to late blight (Phytophthora infestans) races carrying the avirulence gene Avr1. Resistance proteins guard the plant against pathogens that contain an appropriate avirulence protein via an indirect interaction with this avirulence protein. That triggers a defense system including the hypersensitive response, which restricts the pathogen growth.</text>
</comment>
<gene>
    <name evidence="8" type="ORF">MIMGU_mgv1a022421mg</name>
</gene>
<feature type="domain" description="NB-ARC" evidence="7">
    <location>
        <begin position="162"/>
        <end position="311"/>
    </location>
</feature>
<evidence type="ECO:0000259" key="7">
    <source>
        <dbReference type="Pfam" id="PF00931"/>
    </source>
</evidence>
<dbReference type="InterPro" id="IPR032675">
    <property type="entry name" value="LRR_dom_sf"/>
</dbReference>
<dbReference type="Pfam" id="PF00931">
    <property type="entry name" value="NB-ARC"/>
    <property type="match status" value="1"/>
</dbReference>
<dbReference type="PRINTS" id="PR00364">
    <property type="entry name" value="DISEASERSIST"/>
</dbReference>
<dbReference type="AlphaFoldDB" id="A0A022Q8J7"/>
<dbReference type="Gene3D" id="1.20.5.4130">
    <property type="match status" value="1"/>
</dbReference>
<dbReference type="Gene3D" id="3.40.50.300">
    <property type="entry name" value="P-loop containing nucleotide triphosphate hydrolases"/>
    <property type="match status" value="1"/>
</dbReference>
<dbReference type="GO" id="GO:0009626">
    <property type="term" value="P:plant-type hypersensitive response"/>
    <property type="evidence" value="ECO:0007669"/>
    <property type="project" value="UniProtKB-KW"/>
</dbReference>
<dbReference type="PANTHER" id="PTHR23155:SF1152">
    <property type="entry name" value="AAA+ ATPASE DOMAIN-CONTAINING PROTEIN"/>
    <property type="match status" value="1"/>
</dbReference>
<keyword evidence="4" id="KW-0381">Hypersensitive response</keyword>
<dbReference type="EMBL" id="KI632161">
    <property type="protein sequence ID" value="EYU23528.1"/>
    <property type="molecule type" value="Genomic_DNA"/>
</dbReference>
<dbReference type="InterPro" id="IPR002182">
    <property type="entry name" value="NB-ARC"/>
</dbReference>
<dbReference type="Gene3D" id="1.10.8.430">
    <property type="entry name" value="Helical domain of apoptotic protease-activating factors"/>
    <property type="match status" value="1"/>
</dbReference>
<comment type="similarity">
    <text evidence="2">Belongs to the disease resistance NB-LRR family.</text>
</comment>
<evidence type="ECO:0000313" key="8">
    <source>
        <dbReference type="EMBL" id="EYU23528.1"/>
    </source>
</evidence>
<keyword evidence="6" id="KW-0611">Plant defense</keyword>